<proteinExistence type="predicted"/>
<dbReference type="PANTHER" id="PTHR10696:SF21">
    <property type="entry name" value="TAUD_TFDA-LIKE DOMAIN-CONTAINING PROTEIN"/>
    <property type="match status" value="1"/>
</dbReference>
<dbReference type="InterPro" id="IPR003819">
    <property type="entry name" value="TauD/TfdA-like"/>
</dbReference>
<dbReference type="EMBL" id="HBGS01030602">
    <property type="protein sequence ID" value="CAD9429260.1"/>
    <property type="molecule type" value="Transcribed_RNA"/>
</dbReference>
<dbReference type="AlphaFoldDB" id="A0A7S2CLF0"/>
<evidence type="ECO:0000259" key="2">
    <source>
        <dbReference type="Pfam" id="PF02668"/>
    </source>
</evidence>
<feature type="domain" description="TauD/TfdA-like" evidence="2">
    <location>
        <begin position="143"/>
        <end position="440"/>
    </location>
</feature>
<evidence type="ECO:0000256" key="1">
    <source>
        <dbReference type="ARBA" id="ARBA00023002"/>
    </source>
</evidence>
<dbReference type="SUPFAM" id="SSF51197">
    <property type="entry name" value="Clavaminate synthase-like"/>
    <property type="match status" value="1"/>
</dbReference>
<name>A0A7S2CLF0_9STRA</name>
<dbReference type="Pfam" id="PF02668">
    <property type="entry name" value="TauD"/>
    <property type="match status" value="1"/>
</dbReference>
<keyword evidence="1" id="KW-0560">Oxidoreductase</keyword>
<evidence type="ECO:0000313" key="3">
    <source>
        <dbReference type="EMBL" id="CAD9429260.1"/>
    </source>
</evidence>
<protein>
    <recommendedName>
        <fullName evidence="2">TauD/TfdA-like domain-containing protein</fullName>
    </recommendedName>
</protein>
<dbReference type="InterPro" id="IPR050411">
    <property type="entry name" value="AlphaKG_dependent_hydroxylases"/>
</dbReference>
<dbReference type="PANTHER" id="PTHR10696">
    <property type="entry name" value="GAMMA-BUTYROBETAINE HYDROXYLASE-RELATED"/>
    <property type="match status" value="1"/>
</dbReference>
<gene>
    <name evidence="3" type="ORF">DSPE1174_LOCUS15618</name>
</gene>
<reference evidence="3" key="1">
    <citation type="submission" date="2021-01" db="EMBL/GenBank/DDBJ databases">
        <authorList>
            <person name="Corre E."/>
            <person name="Pelletier E."/>
            <person name="Niang G."/>
            <person name="Scheremetjew M."/>
            <person name="Finn R."/>
            <person name="Kale V."/>
            <person name="Holt S."/>
            <person name="Cochrane G."/>
            <person name="Meng A."/>
            <person name="Brown T."/>
            <person name="Cohen L."/>
        </authorList>
    </citation>
    <scope>NUCLEOTIDE SEQUENCE</scope>
    <source>
        <strain evidence="3">CCMP1381</strain>
    </source>
</reference>
<sequence>MFPIVLKRALRQSSNLQQVAARATCNSLSGQSCTRALGSSYARNFSSQASKLVCDGSPSSTVNAHELDATTLASKSSNSLAFKSSTTDGPLKESIWPNADAYQSHEAVNIKPNFWLGQNAVPLETFTIDCTLYGPLSNDGPTPELKAKIEDIFRLNGVVRLINTGLTELSAMTKYARVAIKEQMVYESGSNRREPIDGGGDNVFEVGAPGEGWLHYHHEMSYVAHSMDAISFCCKSAPADCGDTYLSDAVQVTDRLMETELGHKLKDLGVIYERCLTDREAYSGLNESKVYNHWQISMGVETPEEAESKARESGLECQWTTDPMLPESDRFLRTIYRADAFEYCEELDRNILFTNIADSHMWFDSWPGVMEVPKHQRPLQMYFGDGSPISLEESQLLCDLYDSGGIRVQWSTGDVVAACNYRFAHGRPAYHMAENEKRELGVVLGQKFWRKNSMEGKW</sequence>
<dbReference type="GO" id="GO:0016491">
    <property type="term" value="F:oxidoreductase activity"/>
    <property type="evidence" value="ECO:0007669"/>
    <property type="project" value="UniProtKB-KW"/>
</dbReference>
<dbReference type="InterPro" id="IPR042098">
    <property type="entry name" value="TauD-like_sf"/>
</dbReference>
<accession>A0A7S2CLF0</accession>
<organism evidence="3">
    <name type="scientific">Octactis speculum</name>
    <dbReference type="NCBI Taxonomy" id="3111310"/>
    <lineage>
        <taxon>Eukaryota</taxon>
        <taxon>Sar</taxon>
        <taxon>Stramenopiles</taxon>
        <taxon>Ochrophyta</taxon>
        <taxon>Dictyochophyceae</taxon>
        <taxon>Dictyochales</taxon>
        <taxon>Dictyochaceae</taxon>
        <taxon>Octactis</taxon>
    </lineage>
</organism>
<dbReference type="PROSITE" id="PS51257">
    <property type="entry name" value="PROKAR_LIPOPROTEIN"/>
    <property type="match status" value="1"/>
</dbReference>
<dbReference type="Gene3D" id="3.60.130.10">
    <property type="entry name" value="Clavaminate synthase-like"/>
    <property type="match status" value="1"/>
</dbReference>